<dbReference type="CDD" id="cd00158">
    <property type="entry name" value="RHOD"/>
    <property type="match status" value="1"/>
</dbReference>
<dbReference type="Pfam" id="PF00581">
    <property type="entry name" value="Rhodanese"/>
    <property type="match status" value="1"/>
</dbReference>
<dbReference type="CDD" id="cd02947">
    <property type="entry name" value="TRX_family"/>
    <property type="match status" value="1"/>
</dbReference>
<evidence type="ECO:0000313" key="8">
    <source>
        <dbReference type="Proteomes" id="UP001597051"/>
    </source>
</evidence>
<dbReference type="Gene3D" id="3.40.30.10">
    <property type="entry name" value="Glutaredoxin"/>
    <property type="match status" value="1"/>
</dbReference>
<keyword evidence="1" id="KW-0813">Transport</keyword>
<feature type="domain" description="Rhodanese" evidence="5">
    <location>
        <begin position="40"/>
        <end position="130"/>
    </location>
</feature>
<proteinExistence type="predicted"/>
<feature type="domain" description="Thioredoxin" evidence="6">
    <location>
        <begin position="122"/>
        <end position="232"/>
    </location>
</feature>
<dbReference type="PROSITE" id="PS00194">
    <property type="entry name" value="THIOREDOXIN_1"/>
    <property type="match status" value="1"/>
</dbReference>
<dbReference type="PROSITE" id="PS50206">
    <property type="entry name" value="RHODANESE_3"/>
    <property type="match status" value="1"/>
</dbReference>
<dbReference type="RefSeq" id="WP_379755286.1">
    <property type="nucleotide sequence ID" value="NZ_JBHSYB010000020.1"/>
</dbReference>
<dbReference type="SMART" id="SM00450">
    <property type="entry name" value="RHOD"/>
    <property type="match status" value="1"/>
</dbReference>
<evidence type="ECO:0000259" key="5">
    <source>
        <dbReference type="PROSITE" id="PS50206"/>
    </source>
</evidence>
<dbReference type="Gene3D" id="3.40.250.10">
    <property type="entry name" value="Rhodanese-like domain"/>
    <property type="match status" value="1"/>
</dbReference>
<dbReference type="InterPro" id="IPR001763">
    <property type="entry name" value="Rhodanese-like_dom"/>
</dbReference>
<keyword evidence="2" id="KW-0249">Electron transport</keyword>
<gene>
    <name evidence="7" type="ORF">ACFQ0S_01115</name>
</gene>
<dbReference type="InterPro" id="IPR036249">
    <property type="entry name" value="Thioredoxin-like_sf"/>
</dbReference>
<evidence type="ECO:0000259" key="6">
    <source>
        <dbReference type="PROSITE" id="PS51352"/>
    </source>
</evidence>
<dbReference type="PRINTS" id="PR00421">
    <property type="entry name" value="THIOREDOXIN"/>
</dbReference>
<keyword evidence="3" id="KW-1015">Disulfide bond</keyword>
<evidence type="ECO:0000256" key="3">
    <source>
        <dbReference type="ARBA" id="ARBA00023157"/>
    </source>
</evidence>
<dbReference type="PANTHER" id="PTHR45663">
    <property type="entry name" value="GEO12009P1"/>
    <property type="match status" value="1"/>
</dbReference>
<name>A0ABW3IYA5_9FLAO</name>
<dbReference type="PANTHER" id="PTHR45663:SF11">
    <property type="entry name" value="GEO12009P1"/>
    <property type="match status" value="1"/>
</dbReference>
<dbReference type="InterPro" id="IPR036873">
    <property type="entry name" value="Rhodanese-like_dom_sf"/>
</dbReference>
<keyword evidence="4" id="KW-0676">Redox-active center</keyword>
<organism evidence="7 8">
    <name type="scientific">Flavobacterium myungsuense</name>
    <dbReference type="NCBI Taxonomy" id="651823"/>
    <lineage>
        <taxon>Bacteria</taxon>
        <taxon>Pseudomonadati</taxon>
        <taxon>Bacteroidota</taxon>
        <taxon>Flavobacteriia</taxon>
        <taxon>Flavobacteriales</taxon>
        <taxon>Flavobacteriaceae</taxon>
        <taxon>Flavobacterium</taxon>
    </lineage>
</organism>
<dbReference type="SUPFAM" id="SSF52833">
    <property type="entry name" value="Thioredoxin-like"/>
    <property type="match status" value="1"/>
</dbReference>
<dbReference type="SUPFAM" id="SSF52821">
    <property type="entry name" value="Rhodanese/Cell cycle control phosphatase"/>
    <property type="match status" value="1"/>
</dbReference>
<protein>
    <submittedName>
        <fullName evidence="7">Thioredoxin domain-containing protein</fullName>
    </submittedName>
</protein>
<keyword evidence="8" id="KW-1185">Reference proteome</keyword>
<dbReference type="Proteomes" id="UP001597051">
    <property type="component" value="Unassembled WGS sequence"/>
</dbReference>
<dbReference type="InterPro" id="IPR017937">
    <property type="entry name" value="Thioredoxin_CS"/>
</dbReference>
<dbReference type="EMBL" id="JBHTIZ010000005">
    <property type="protein sequence ID" value="MFD0983064.1"/>
    <property type="molecule type" value="Genomic_DNA"/>
</dbReference>
<dbReference type="InterPro" id="IPR013766">
    <property type="entry name" value="Thioredoxin_domain"/>
</dbReference>
<evidence type="ECO:0000313" key="7">
    <source>
        <dbReference type="EMBL" id="MFD0983064.1"/>
    </source>
</evidence>
<dbReference type="Pfam" id="PF00085">
    <property type="entry name" value="Thioredoxin"/>
    <property type="match status" value="1"/>
</dbReference>
<sequence>MKLYFSSLLLIILLTVNCKGQVSSIIETIPAITFAEKIKTTPNAPIIDIRTPEEYLSQHIENAENINWNSDNFDIQIQKLDKTKPVFVYCMSGGRSKKAAAKLEELGFSKIYDLEGGILKWNSAGMDIPSDKTIGISSKEYEELLLTDKKVLVNFYAEWCAPCKKMAPYIKKMQSEIVDKVVIIRLNADKNKTIIKELKIDELPTLILYENKEIKWKHSGFISEEDLKKQLQ</sequence>
<dbReference type="PROSITE" id="PS51352">
    <property type="entry name" value="THIOREDOXIN_2"/>
    <property type="match status" value="1"/>
</dbReference>
<evidence type="ECO:0000256" key="1">
    <source>
        <dbReference type="ARBA" id="ARBA00022448"/>
    </source>
</evidence>
<evidence type="ECO:0000256" key="4">
    <source>
        <dbReference type="ARBA" id="ARBA00023284"/>
    </source>
</evidence>
<comment type="caution">
    <text evidence="7">The sequence shown here is derived from an EMBL/GenBank/DDBJ whole genome shotgun (WGS) entry which is preliminary data.</text>
</comment>
<evidence type="ECO:0000256" key="2">
    <source>
        <dbReference type="ARBA" id="ARBA00022982"/>
    </source>
</evidence>
<reference evidence="8" key="1">
    <citation type="journal article" date="2019" name="Int. J. Syst. Evol. Microbiol.">
        <title>The Global Catalogue of Microorganisms (GCM) 10K type strain sequencing project: providing services to taxonomists for standard genome sequencing and annotation.</title>
        <authorList>
            <consortium name="The Broad Institute Genomics Platform"/>
            <consortium name="The Broad Institute Genome Sequencing Center for Infectious Disease"/>
            <person name="Wu L."/>
            <person name="Ma J."/>
        </authorList>
    </citation>
    <scope>NUCLEOTIDE SEQUENCE [LARGE SCALE GENOMIC DNA]</scope>
    <source>
        <strain evidence="8">CECT 7649</strain>
    </source>
</reference>
<accession>A0ABW3IYA5</accession>